<feature type="transmembrane region" description="Helical" evidence="5">
    <location>
        <begin position="248"/>
        <end position="270"/>
    </location>
</feature>
<feature type="region of interest" description="Disordered" evidence="4">
    <location>
        <begin position="1044"/>
        <end position="1121"/>
    </location>
</feature>
<feature type="compositionally biased region" description="Basic residues" evidence="4">
    <location>
        <begin position="1049"/>
        <end position="1067"/>
    </location>
</feature>
<feature type="transmembrane region" description="Helical" evidence="5">
    <location>
        <begin position="366"/>
        <end position="385"/>
    </location>
</feature>
<keyword evidence="2" id="KW-0902">Two-component regulatory system</keyword>
<feature type="region of interest" description="Disordered" evidence="4">
    <location>
        <begin position="2287"/>
        <end position="2342"/>
    </location>
</feature>
<dbReference type="Gene3D" id="3.30.565.10">
    <property type="entry name" value="Histidine kinase-like ATPase, C-terminal domain"/>
    <property type="match status" value="2"/>
</dbReference>
<evidence type="ECO:0000313" key="9">
    <source>
        <dbReference type="Proteomes" id="UP000054408"/>
    </source>
</evidence>
<evidence type="ECO:0000259" key="7">
    <source>
        <dbReference type="PROSITE" id="PS50110"/>
    </source>
</evidence>
<feature type="region of interest" description="Disordered" evidence="4">
    <location>
        <begin position="798"/>
        <end position="864"/>
    </location>
</feature>
<sequence>MRDSPPFASEQSPDATSFRKSDKSRTSSTARPSKPWPSARSVTPGRLRFTSTAQMLQSSSGAHGGEPRLDRHRYSSSRSGRTAAMPSKTSPNTSVASIRSGASSFARLPRGLSVYSIRDDAVAGTATSASTPPALTPSASRVCASKSGSISCMFEDKRKSWSTRRGSLSASFHSLDRIRVQLGESAAKVSAERDTAASAAKYLSMLRKLDNKPSQFLFRKLFSYSPPSLNNLTSTEWLGSLEAMKLQIVTVVWVILIAMLVVPVIVRPAWLSAEPSDIKSIGWLAAAPAWLAGRALFSISLLTAMLATSDSAASSATALIYAIELICVCGSFVQGGVAHIVWSPLILTPLIATLCLSWIRIIMTGLQTIAVIWLAATVEFALAWANIWHAPFLDHSSPALGPWSVAAHASACAIQGTVVIVVIVVFGCLLGFFSETYQRIALTTSFNSSQLAACTGGIVTMLDTSFTIVSWNSAAADLTCVSAADAVGNAFTRIFRVFEPKVHDGNVTGLIIPQAKFSQSTSAVLDQVEGTSAPLSSASASWHDDDRSIFDSPPLSEPQRSELTNLLRARGQDLTLANILNLALVDNLQIVGLVVEQTAWRPAGRQSAHNTPTAKSISLASCTTGANSALEPACTIVLNITPRFGTDGHVDGLFCVGVDITDRVQVQLDILAAQHFAEAVIESVPIPLAVVSADNLDRMCVISVNRAFERFFSNDYQSGCMTSDYEGTMSSSASSSSSLSSPRSASTSRSRSRLRSSGTASHSSLASGSVAPRGPDLFLIKPSSADIRMTPLPCRELGSGSLARSSAPHSGRSSHSSRLSALSGARRASPGAASSTASTSPPISPPRARLSIHPDACSSRSESSLGLTVDVNDTDSLVACGNTPSLERSRSLGEAAIMAAARKKTQPRADSLDPQVVKALYRGSTRKYSLASKLPKRAMSHARKVSVSPSSSPSPSTDVSSPTSPHSSARPASGLQAASLRSSSSAARTSTIERGVLSPMVLQDMAVSGGVLSSFLHSHSPPVAGDASPNLASPEPTSTLATVALTARREHKRRSRHRSSRQRRSRRSSLTLDAAQRVPGVPGTDAPVALPRISATALQRGSRAARSSHSRRSNLDNSSGTLDSFSYSTTVYLNDSSLVSAYSRRRYTSYGESDVVSFKRHASSGRSESSTSSSTSSSSSPTSSPSAAERFRNATASPPSASELRHVVDSSLQLDRSGKSSATASRSSVCAASVPSPSVNIPLLFAETATPMSLLTSADLPPHAPASSATSAPAIQSPAATRATGHVTPRSHMRRIYGQARAAMSGAASAEDALEQVMSLLAGKAYSTVQASPRVFANASDSDSLFSLSSVSTPRATVASRDKPLRDIARGASAGRLSRRASTNLLYSANSAASSASGISHRLSTNRSRIHGSGSSLFSRSTSECCIECDSAKVAASSVPASSSFCSSSTTSSHGSYIYEPSSPSSSLSASPSSSPSPSPPPDAMALHSSPSCSGSLSSQVPRTRPLKKSTSRSTRVSLESALSQSMSVLEASKPGRSAMANIESNTDSSSSGGSAHSVDSKHSVSVKLSAGSRSTKSVSPFERRCSLSSTSGPATATSSVGAASRERHLPQLNLDSLDPLDRTAGTVRLQQMMGSVDDEGVDARWPGSVTLHDCLLRLGGTMPEVIAAIYSLRDLIASGSGDEVEVSIGGNYLSIHCSPIASTEAAKGNLYLMSIRDLTHERHAMETELKLKKSEGASEATSAFIARLSHELRNPLNGVLGNVQILLDTALTREQRDCLEALESSSHLLLTIIQDILDFSKVNAGGVIERTNIAFSLRQLVESAVEMVKGNAQAKSLRLATHVPLSMPDRLYGDPTRLSQILANLLSNAIKFTQRGEVVITVCHEDDQDDQHEQDATKPSVNARFVVSDDDDGYPVSRPLSRSRRTLAATPAVVGSSSACSSARSSARSSAISSARSSAPSVATPRGAGAPTRIRVECTDTGIGIDEDDVEKLFTPFFQADRGSTQPLHLQEVCQRSLSTPGKGTTFGFTLSTLALNEQQADVAELLAHYGDAIPKTRLLVVDENPHIGGIIVAMLRETGITAELATTVEEANKIVRLWRLDESGSVSSVASAALSTTSNGLHSRPQFTSASAASVDSFVTEASQSNFQWSSQLPQSNRSISTMDEWGWRTGVILSINMTVFLASIRISRHRRMPLPVIIAAPTVMATQSIAAEDGERFGYLPRPVRLRNLLYAVGNTVMGIAPPHADVTLNSPLELGGPNRSRPSGTLVPVDEVNLVADASLHVVPNDSPKTSHETLHETLPLTSLDISPKISPESETKPEPEPEPESEPEPEPKRRPKRRVLVVEDSLINQKLIGRNGPQGFYAILMDISMPIMDGFEATGVIRALEAGDAEEHARDWPLPEWLKPTGPRLHVPIVAITAFATDEDKAKCLGAGMDGFVAKPIIIAKLKAELERVGDLVVTPPAPEDSDAAATSEATTSGLPASSST</sequence>
<feature type="compositionally biased region" description="Low complexity" evidence="4">
    <location>
        <begin position="1587"/>
        <end position="1604"/>
    </location>
</feature>
<feature type="region of interest" description="Disordered" evidence="4">
    <location>
        <begin position="1888"/>
        <end position="1923"/>
    </location>
</feature>
<dbReference type="EMBL" id="GL349491">
    <property type="protein sequence ID" value="KNC54566.1"/>
    <property type="molecule type" value="Genomic_DNA"/>
</dbReference>
<dbReference type="PROSITE" id="PS50110">
    <property type="entry name" value="RESPONSE_REGULATORY"/>
    <property type="match status" value="1"/>
</dbReference>
<dbReference type="RefSeq" id="XP_013753581.1">
    <property type="nucleotide sequence ID" value="XM_013898127.1"/>
</dbReference>
<dbReference type="SUPFAM" id="SSF52172">
    <property type="entry name" value="CheY-like"/>
    <property type="match status" value="1"/>
</dbReference>
<dbReference type="SUPFAM" id="SSF47384">
    <property type="entry name" value="Homodimeric domain of signal transducing histidine kinase"/>
    <property type="match status" value="1"/>
</dbReference>
<evidence type="ECO:0000256" key="2">
    <source>
        <dbReference type="ARBA" id="ARBA00023012"/>
    </source>
</evidence>
<feature type="compositionally biased region" description="Low complexity" evidence="4">
    <location>
        <begin position="803"/>
        <end position="849"/>
    </location>
</feature>
<feature type="region of interest" description="Disordered" evidence="4">
    <location>
        <begin position="731"/>
        <end position="769"/>
    </location>
</feature>
<protein>
    <submittedName>
        <fullName evidence="8">Sensor protein</fullName>
    </submittedName>
</protein>
<feature type="domain" description="Histidine kinase" evidence="6">
    <location>
        <begin position="1748"/>
        <end position="2044"/>
    </location>
</feature>
<feature type="transmembrane region" description="Helical" evidence="5">
    <location>
        <begin position="282"/>
        <end position="304"/>
    </location>
</feature>
<feature type="transmembrane region" description="Helical" evidence="5">
    <location>
        <begin position="451"/>
        <end position="471"/>
    </location>
</feature>
<dbReference type="CDD" id="cd00082">
    <property type="entry name" value="HisKA"/>
    <property type="match status" value="1"/>
</dbReference>
<feature type="compositionally biased region" description="Low complexity" evidence="4">
    <location>
        <begin position="1164"/>
        <end position="1186"/>
    </location>
</feature>
<dbReference type="SMART" id="SM00387">
    <property type="entry name" value="HATPase_c"/>
    <property type="match status" value="1"/>
</dbReference>
<gene>
    <name evidence="8" type="ORF">AMSG_10417</name>
</gene>
<feature type="compositionally biased region" description="Low complexity" evidence="4">
    <location>
        <begin position="1265"/>
        <end position="1280"/>
    </location>
</feature>
<feature type="compositionally biased region" description="Low complexity" evidence="4">
    <location>
        <begin position="1220"/>
        <end position="1234"/>
    </location>
</feature>
<feature type="region of interest" description="Disordered" evidence="4">
    <location>
        <begin position="1952"/>
        <end position="1971"/>
    </location>
</feature>
<feature type="transmembrane region" description="Helical" evidence="5">
    <location>
        <begin position="405"/>
        <end position="430"/>
    </location>
</feature>
<feature type="compositionally biased region" description="Low complexity" evidence="4">
    <location>
        <begin position="945"/>
        <end position="988"/>
    </location>
</feature>
<dbReference type="STRING" id="461836.A0A0L0DRF1"/>
<dbReference type="PROSITE" id="PS50109">
    <property type="entry name" value="HIS_KIN"/>
    <property type="match status" value="1"/>
</dbReference>
<dbReference type="InterPro" id="IPR005467">
    <property type="entry name" value="His_kinase_dom"/>
</dbReference>
<feature type="region of interest" description="Disordered" evidence="4">
    <location>
        <begin position="2463"/>
        <end position="2490"/>
    </location>
</feature>
<dbReference type="InterPro" id="IPR011006">
    <property type="entry name" value="CheY-like_superfamily"/>
</dbReference>
<feature type="compositionally biased region" description="Polar residues" evidence="4">
    <location>
        <begin position="49"/>
        <end position="61"/>
    </location>
</feature>
<evidence type="ECO:0000313" key="8">
    <source>
        <dbReference type="EMBL" id="KNC54566.1"/>
    </source>
</evidence>
<accession>A0A0L0DRF1</accession>
<feature type="compositionally biased region" description="Polar residues" evidence="4">
    <location>
        <begin position="1512"/>
        <end position="1528"/>
    </location>
</feature>
<dbReference type="OrthoDB" id="303614at2759"/>
<feature type="compositionally biased region" description="Low complexity" evidence="4">
    <location>
        <begin position="1456"/>
        <end position="1474"/>
    </location>
</feature>
<feature type="compositionally biased region" description="Low complexity" evidence="4">
    <location>
        <begin position="1489"/>
        <end position="1499"/>
    </location>
</feature>
<feature type="region of interest" description="Disordered" evidence="4">
    <location>
        <begin position="1456"/>
        <end position="1607"/>
    </location>
</feature>
<dbReference type="GeneID" id="25568645"/>
<feature type="region of interest" description="Disordered" evidence="4">
    <location>
        <begin position="1260"/>
        <end position="1290"/>
    </location>
</feature>
<dbReference type="Pfam" id="PF00512">
    <property type="entry name" value="HisKA"/>
    <property type="match status" value="1"/>
</dbReference>
<dbReference type="eggNOG" id="KOG0519">
    <property type="taxonomic scope" value="Eukaryota"/>
</dbReference>
<name>A0A0L0DRF1_THETB</name>
<feature type="modified residue" description="4-aspartylphosphate" evidence="3">
    <location>
        <position position="2371"/>
    </location>
</feature>
<dbReference type="PANTHER" id="PTHR45339">
    <property type="entry name" value="HYBRID SIGNAL TRANSDUCTION HISTIDINE KINASE J"/>
    <property type="match status" value="1"/>
</dbReference>
<dbReference type="InterPro" id="IPR003594">
    <property type="entry name" value="HATPase_dom"/>
</dbReference>
<feature type="transmembrane region" description="Helical" evidence="5">
    <location>
        <begin position="340"/>
        <end position="359"/>
    </location>
</feature>
<feature type="compositionally biased region" description="Basic residues" evidence="4">
    <location>
        <begin position="934"/>
        <end position="944"/>
    </location>
</feature>
<keyword evidence="1 3" id="KW-0597">Phosphoprotein</keyword>
<dbReference type="SMART" id="SM00448">
    <property type="entry name" value="REC"/>
    <property type="match status" value="1"/>
</dbReference>
<evidence type="ECO:0000256" key="4">
    <source>
        <dbReference type="SAM" id="MobiDB-lite"/>
    </source>
</evidence>
<feature type="region of interest" description="Disordered" evidence="4">
    <location>
        <begin position="1"/>
        <end position="98"/>
    </location>
</feature>
<organism evidence="8 9">
    <name type="scientific">Thecamonas trahens ATCC 50062</name>
    <dbReference type="NCBI Taxonomy" id="461836"/>
    <lineage>
        <taxon>Eukaryota</taxon>
        <taxon>Apusozoa</taxon>
        <taxon>Apusomonadida</taxon>
        <taxon>Apusomonadidae</taxon>
        <taxon>Thecamonas</taxon>
    </lineage>
</organism>
<dbReference type="SMART" id="SM00388">
    <property type="entry name" value="HisKA"/>
    <property type="match status" value="1"/>
</dbReference>
<dbReference type="PANTHER" id="PTHR45339:SF1">
    <property type="entry name" value="HYBRID SIGNAL TRANSDUCTION HISTIDINE KINASE J"/>
    <property type="match status" value="1"/>
</dbReference>
<proteinExistence type="predicted"/>
<keyword evidence="5" id="KW-0472">Membrane</keyword>
<dbReference type="Proteomes" id="UP000054408">
    <property type="component" value="Unassembled WGS sequence"/>
</dbReference>
<feature type="compositionally biased region" description="Polar residues" evidence="4">
    <location>
        <begin position="87"/>
        <end position="98"/>
    </location>
</feature>
<keyword evidence="9" id="KW-1185">Reference proteome</keyword>
<evidence type="ECO:0000256" key="5">
    <source>
        <dbReference type="SAM" id="Phobius"/>
    </source>
</evidence>
<dbReference type="CDD" id="cd17546">
    <property type="entry name" value="REC_hyHK_CKI1_RcsC-like"/>
    <property type="match status" value="1"/>
</dbReference>
<dbReference type="Gene3D" id="1.10.287.130">
    <property type="match status" value="1"/>
</dbReference>
<feature type="compositionally biased region" description="Low complexity" evidence="4">
    <location>
        <begin position="2473"/>
        <end position="2482"/>
    </location>
</feature>
<dbReference type="SUPFAM" id="SSF55874">
    <property type="entry name" value="ATPase domain of HSP90 chaperone/DNA topoisomerase II/histidine kinase"/>
    <property type="match status" value="1"/>
</dbReference>
<keyword evidence="5" id="KW-0812">Transmembrane</keyword>
<dbReference type="InterPro" id="IPR001789">
    <property type="entry name" value="Sig_transdc_resp-reg_receiver"/>
</dbReference>
<feature type="region of interest" description="Disordered" evidence="4">
    <location>
        <begin position="931"/>
        <end position="988"/>
    </location>
</feature>
<feature type="compositionally biased region" description="Low complexity" evidence="4">
    <location>
        <begin position="1545"/>
        <end position="1570"/>
    </location>
</feature>
<dbReference type="InterPro" id="IPR036097">
    <property type="entry name" value="HisK_dim/P_sf"/>
</dbReference>
<feature type="transmembrane region" description="Helical" evidence="5">
    <location>
        <begin position="316"/>
        <end position="334"/>
    </location>
</feature>
<dbReference type="InterPro" id="IPR003661">
    <property type="entry name" value="HisK_dim/P_dom"/>
</dbReference>
<dbReference type="GO" id="GO:0000155">
    <property type="term" value="F:phosphorelay sensor kinase activity"/>
    <property type="evidence" value="ECO:0007669"/>
    <property type="project" value="InterPro"/>
</dbReference>
<evidence type="ECO:0000256" key="1">
    <source>
        <dbReference type="ARBA" id="ARBA00022553"/>
    </source>
</evidence>
<dbReference type="InterPro" id="IPR036890">
    <property type="entry name" value="HATPase_C_sf"/>
</dbReference>
<feature type="region of interest" description="Disordered" evidence="4">
    <location>
        <begin position="1157"/>
        <end position="1234"/>
    </location>
</feature>
<evidence type="ECO:0000256" key="3">
    <source>
        <dbReference type="PROSITE-ProRule" id="PRU00169"/>
    </source>
</evidence>
<feature type="compositionally biased region" description="Low complexity" evidence="4">
    <location>
        <begin position="1952"/>
        <end position="1964"/>
    </location>
</feature>
<feature type="domain" description="Response regulatory" evidence="7">
    <location>
        <begin position="2318"/>
        <end position="2459"/>
    </location>
</feature>
<evidence type="ECO:0000259" key="6">
    <source>
        <dbReference type="PROSITE" id="PS50109"/>
    </source>
</evidence>
<reference evidence="8 9" key="1">
    <citation type="submission" date="2010-05" db="EMBL/GenBank/DDBJ databases">
        <title>The Genome Sequence of Thecamonas trahens ATCC 50062.</title>
        <authorList>
            <consortium name="The Broad Institute Genome Sequencing Platform"/>
            <person name="Russ C."/>
            <person name="Cuomo C."/>
            <person name="Shea T."/>
            <person name="Young S.K."/>
            <person name="Zeng Q."/>
            <person name="Koehrsen M."/>
            <person name="Haas B."/>
            <person name="Borodovsky M."/>
            <person name="Guigo R."/>
            <person name="Alvarado L."/>
            <person name="Berlin A."/>
            <person name="Bochicchio J."/>
            <person name="Borenstein D."/>
            <person name="Chapman S."/>
            <person name="Chen Z."/>
            <person name="Freedman E."/>
            <person name="Gellesch M."/>
            <person name="Goldberg J."/>
            <person name="Griggs A."/>
            <person name="Gujja S."/>
            <person name="Heilman E."/>
            <person name="Heiman D."/>
            <person name="Hepburn T."/>
            <person name="Howarth C."/>
            <person name="Jen D."/>
            <person name="Larson L."/>
            <person name="Mehta T."/>
            <person name="Park D."/>
            <person name="Pearson M."/>
            <person name="Roberts A."/>
            <person name="Saif S."/>
            <person name="Shenoy N."/>
            <person name="Sisk P."/>
            <person name="Stolte C."/>
            <person name="Sykes S."/>
            <person name="Thomson T."/>
            <person name="Walk T."/>
            <person name="White J."/>
            <person name="Yandava C."/>
            <person name="Burger G."/>
            <person name="Gray M.W."/>
            <person name="Holland P.W.H."/>
            <person name="King N."/>
            <person name="Lang F.B.F."/>
            <person name="Roger A.J."/>
            <person name="Ruiz-Trillo I."/>
            <person name="Lander E."/>
            <person name="Nusbaum C."/>
        </authorList>
    </citation>
    <scope>NUCLEOTIDE SEQUENCE [LARGE SCALE GENOMIC DNA]</scope>
    <source>
        <strain evidence="8 9">ATCC 50062</strain>
    </source>
</reference>
<keyword evidence="5" id="KW-1133">Transmembrane helix</keyword>
<dbReference type="Gene3D" id="3.40.50.2300">
    <property type="match status" value="1"/>
</dbReference>